<evidence type="ECO:0000256" key="2">
    <source>
        <dbReference type="SAM" id="MobiDB-lite"/>
    </source>
</evidence>
<accession>A0A4C1WPY0</accession>
<feature type="coiled-coil region" evidence="1">
    <location>
        <begin position="70"/>
        <end position="97"/>
    </location>
</feature>
<evidence type="ECO:0000313" key="4">
    <source>
        <dbReference type="Proteomes" id="UP000299102"/>
    </source>
</evidence>
<organism evidence="3 4">
    <name type="scientific">Eumeta variegata</name>
    <name type="common">Bagworm moth</name>
    <name type="synonym">Eumeta japonica</name>
    <dbReference type="NCBI Taxonomy" id="151549"/>
    <lineage>
        <taxon>Eukaryota</taxon>
        <taxon>Metazoa</taxon>
        <taxon>Ecdysozoa</taxon>
        <taxon>Arthropoda</taxon>
        <taxon>Hexapoda</taxon>
        <taxon>Insecta</taxon>
        <taxon>Pterygota</taxon>
        <taxon>Neoptera</taxon>
        <taxon>Endopterygota</taxon>
        <taxon>Lepidoptera</taxon>
        <taxon>Glossata</taxon>
        <taxon>Ditrysia</taxon>
        <taxon>Tineoidea</taxon>
        <taxon>Psychidae</taxon>
        <taxon>Oiketicinae</taxon>
        <taxon>Eumeta</taxon>
    </lineage>
</organism>
<dbReference type="Proteomes" id="UP000299102">
    <property type="component" value="Unassembled WGS sequence"/>
</dbReference>
<gene>
    <name evidence="3" type="ORF">EVAR_35771_1</name>
</gene>
<keyword evidence="4" id="KW-1185">Reference proteome</keyword>
<feature type="compositionally biased region" description="Low complexity" evidence="2">
    <location>
        <begin position="161"/>
        <end position="170"/>
    </location>
</feature>
<evidence type="ECO:0000313" key="3">
    <source>
        <dbReference type="EMBL" id="GBP52582.1"/>
    </source>
</evidence>
<dbReference type="EMBL" id="BGZK01000606">
    <property type="protein sequence ID" value="GBP52582.1"/>
    <property type="molecule type" value="Genomic_DNA"/>
</dbReference>
<reference evidence="3 4" key="1">
    <citation type="journal article" date="2019" name="Commun. Biol.">
        <title>The bagworm genome reveals a unique fibroin gene that provides high tensile strength.</title>
        <authorList>
            <person name="Kono N."/>
            <person name="Nakamura H."/>
            <person name="Ohtoshi R."/>
            <person name="Tomita M."/>
            <person name="Numata K."/>
            <person name="Arakawa K."/>
        </authorList>
    </citation>
    <scope>NUCLEOTIDE SEQUENCE [LARGE SCALE GENOMIC DNA]</scope>
</reference>
<protein>
    <submittedName>
        <fullName evidence="3">Uncharacterized protein</fullName>
    </submittedName>
</protein>
<comment type="caution">
    <text evidence="3">The sequence shown here is derived from an EMBL/GenBank/DDBJ whole genome shotgun (WGS) entry which is preliminary data.</text>
</comment>
<feature type="region of interest" description="Disordered" evidence="2">
    <location>
        <begin position="42"/>
        <end position="62"/>
    </location>
</feature>
<name>A0A4C1WPY0_EUMVA</name>
<keyword evidence="1" id="KW-0175">Coiled coil</keyword>
<proteinExistence type="predicted"/>
<dbReference type="AlphaFoldDB" id="A0A4C1WPY0"/>
<evidence type="ECO:0000256" key="1">
    <source>
        <dbReference type="SAM" id="Coils"/>
    </source>
</evidence>
<sequence length="224" mass="24374">MPDTTVALYRSIHPSPCAGVFSSLFPSTYVISLPTRAYIPTSAVRHPPSGRRRARGAGGGGRTLVRRRAISKYLENNETAENTKQKEERARAKLSCAGGGRADSDVFILTNNTVSIYNNTNVYQIAGYSGFNFSNLLKSRHDVTRQVIEPNSKKKADNLKLLPPLRAPRAVSPSGKSSDLSRYRSPQPDSSDAVGHKTAAAAALRATIPRISVPHTQTRAHIHK</sequence>
<feature type="region of interest" description="Disordered" evidence="2">
    <location>
        <begin position="148"/>
        <end position="197"/>
    </location>
</feature>